<proteinExistence type="predicted"/>
<name>A0A4V2JQE0_9BACT</name>
<dbReference type="RefSeq" id="WP_131186841.1">
    <property type="nucleotide sequence ID" value="NZ_CP076659.1"/>
</dbReference>
<dbReference type="EMBL" id="QPGR01000015">
    <property type="protein sequence ID" value="TBR79533.1"/>
    <property type="molecule type" value="Genomic_DNA"/>
</dbReference>
<dbReference type="OrthoDB" id="5363935at2"/>
<sequence>MQEEMTKSECLFYFIKEDIDELIKDYMNEYFTRLTIKKNITIKIENEKHFSDLKNKEINSFNEKLFGVNANNFKKEIYSIIINLLNDLYENHLIIDNVYKVFLENNLNHIRIINEEKKSVINIYFTKNEMKKEIEISTDGFGKNEYDKEIFYYGMNEKDYTKIDKRFVKLELQRLEINQKGD</sequence>
<evidence type="ECO:0000313" key="2">
    <source>
        <dbReference type="Proteomes" id="UP000292583"/>
    </source>
</evidence>
<reference evidence="1 2" key="1">
    <citation type="submission" date="2018-07" db="EMBL/GenBank/DDBJ databases">
        <title>Campylobacter zealandensis sp. nov., isolated from birds and water in New Zealand.</title>
        <authorList>
            <person name="Wilkinson D.A."/>
            <person name="Biggs P.J."/>
            <person name="French N.P."/>
            <person name="Midwinter A.C."/>
        </authorList>
    </citation>
    <scope>NUCLEOTIDE SEQUENCE [LARGE SCALE GENOMIC DNA]</scope>
    <source>
        <strain evidence="1 2">B423b</strain>
    </source>
</reference>
<organism evidence="1 2">
    <name type="scientific">Campylobacter novaezeelandiae</name>
    <dbReference type="NCBI Taxonomy" id="2267891"/>
    <lineage>
        <taxon>Bacteria</taxon>
        <taxon>Pseudomonadati</taxon>
        <taxon>Campylobacterota</taxon>
        <taxon>Epsilonproteobacteria</taxon>
        <taxon>Campylobacterales</taxon>
        <taxon>Campylobacteraceae</taxon>
        <taxon>Campylobacter</taxon>
    </lineage>
</organism>
<evidence type="ECO:0000313" key="1">
    <source>
        <dbReference type="EMBL" id="TBR79533.1"/>
    </source>
</evidence>
<gene>
    <name evidence="1" type="ORF">DU473_07000</name>
</gene>
<dbReference type="AlphaFoldDB" id="A0A4V2JQE0"/>
<dbReference type="Proteomes" id="UP000292583">
    <property type="component" value="Unassembled WGS sequence"/>
</dbReference>
<keyword evidence="2" id="KW-1185">Reference proteome</keyword>
<accession>A0A4V2JQE0</accession>
<protein>
    <submittedName>
        <fullName evidence="1">Uncharacterized protein</fullName>
    </submittedName>
</protein>
<comment type="caution">
    <text evidence="1">The sequence shown here is derived from an EMBL/GenBank/DDBJ whole genome shotgun (WGS) entry which is preliminary data.</text>
</comment>